<keyword evidence="2" id="KW-1133">Transmembrane helix</keyword>
<feature type="compositionally biased region" description="Basic and acidic residues" evidence="1">
    <location>
        <begin position="74"/>
        <end position="84"/>
    </location>
</feature>
<reference evidence="3 4" key="1">
    <citation type="submission" date="2019-11" db="EMBL/GenBank/DDBJ databases">
        <title>Pedobacter sp. HMF7647 Genome sequencing and assembly.</title>
        <authorList>
            <person name="Kang H."/>
            <person name="Kim H."/>
            <person name="Joh K."/>
        </authorList>
    </citation>
    <scope>NUCLEOTIDE SEQUENCE [LARGE SCALE GENOMIC DNA]</scope>
    <source>
        <strain evidence="3 4">HMF7647</strain>
    </source>
</reference>
<evidence type="ECO:0000313" key="4">
    <source>
        <dbReference type="Proteomes" id="UP000466586"/>
    </source>
</evidence>
<evidence type="ECO:0000313" key="3">
    <source>
        <dbReference type="EMBL" id="MXV52521.1"/>
    </source>
</evidence>
<gene>
    <name evidence="3" type="ORF">GS399_16215</name>
</gene>
<dbReference type="RefSeq" id="WP_160845700.1">
    <property type="nucleotide sequence ID" value="NZ_WVHT01000008.1"/>
</dbReference>
<dbReference type="Proteomes" id="UP000466586">
    <property type="component" value="Unassembled WGS sequence"/>
</dbReference>
<evidence type="ECO:0000256" key="2">
    <source>
        <dbReference type="SAM" id="Phobius"/>
    </source>
</evidence>
<protein>
    <submittedName>
        <fullName evidence="3">Uncharacterized protein</fullName>
    </submittedName>
</protein>
<dbReference type="AlphaFoldDB" id="A0A7K1YDU0"/>
<proteinExistence type="predicted"/>
<organism evidence="3 4">
    <name type="scientific">Hufsiella arboris</name>
    <dbReference type="NCBI Taxonomy" id="2695275"/>
    <lineage>
        <taxon>Bacteria</taxon>
        <taxon>Pseudomonadati</taxon>
        <taxon>Bacteroidota</taxon>
        <taxon>Sphingobacteriia</taxon>
        <taxon>Sphingobacteriales</taxon>
        <taxon>Sphingobacteriaceae</taxon>
        <taxon>Hufsiella</taxon>
    </lineage>
</organism>
<name>A0A7K1YDU0_9SPHI</name>
<comment type="caution">
    <text evidence="3">The sequence shown here is derived from an EMBL/GenBank/DDBJ whole genome shotgun (WGS) entry which is preliminary data.</text>
</comment>
<keyword evidence="2" id="KW-0472">Membrane</keyword>
<evidence type="ECO:0000256" key="1">
    <source>
        <dbReference type="SAM" id="MobiDB-lite"/>
    </source>
</evidence>
<accession>A0A7K1YDU0</accession>
<feature type="region of interest" description="Disordered" evidence="1">
    <location>
        <begin position="60"/>
        <end position="84"/>
    </location>
</feature>
<keyword evidence="2" id="KW-0812">Transmembrane</keyword>
<dbReference type="EMBL" id="WVHT01000008">
    <property type="protein sequence ID" value="MXV52521.1"/>
    <property type="molecule type" value="Genomic_DNA"/>
</dbReference>
<keyword evidence="4" id="KW-1185">Reference proteome</keyword>
<sequence>MIFVTVIVTTILVKNTDDVNFWLFGDTRISKVAMLGFMFLIGLITGGIVFKRKKPEKIQEPELPETDVTPTKHYLSDEDRDYIS</sequence>
<feature type="transmembrane region" description="Helical" evidence="2">
    <location>
        <begin position="32"/>
        <end position="50"/>
    </location>
</feature>